<dbReference type="EMBL" id="BAABHC010000002">
    <property type="protein sequence ID" value="GAA4424129.1"/>
    <property type="molecule type" value="Genomic_DNA"/>
</dbReference>
<sequence>MECIDLRTGYMLLAFRSQKEVERAKSLSESRGIRVASALAYEDITESEAAGFVKKVQQEDRELFCNYTTQSAEAQCETARASLRTALDYLNAINGVECEYMLLYKKEEPLLQLRVQEQAQPEAPLA</sequence>
<accession>A0ABP8L985</accession>
<dbReference type="Proteomes" id="UP001500552">
    <property type="component" value="Unassembled WGS sequence"/>
</dbReference>
<evidence type="ECO:0000313" key="1">
    <source>
        <dbReference type="EMBL" id="GAA4424129.1"/>
    </source>
</evidence>
<name>A0ABP8L985_9BACT</name>
<evidence type="ECO:0000313" key="2">
    <source>
        <dbReference type="Proteomes" id="UP001500552"/>
    </source>
</evidence>
<keyword evidence="2" id="KW-1185">Reference proteome</keyword>
<comment type="caution">
    <text evidence="1">The sequence shown here is derived from an EMBL/GenBank/DDBJ whole genome shotgun (WGS) entry which is preliminary data.</text>
</comment>
<protein>
    <submittedName>
        <fullName evidence="1">Uncharacterized protein</fullName>
    </submittedName>
</protein>
<gene>
    <name evidence="1" type="ORF">GCM10023188_03620</name>
</gene>
<reference evidence="2" key="1">
    <citation type="journal article" date="2019" name="Int. J. Syst. Evol. Microbiol.">
        <title>The Global Catalogue of Microorganisms (GCM) 10K type strain sequencing project: providing services to taxonomists for standard genome sequencing and annotation.</title>
        <authorList>
            <consortium name="The Broad Institute Genomics Platform"/>
            <consortium name="The Broad Institute Genome Sequencing Center for Infectious Disease"/>
            <person name="Wu L."/>
            <person name="Ma J."/>
        </authorList>
    </citation>
    <scope>NUCLEOTIDE SEQUENCE [LARGE SCALE GENOMIC DNA]</scope>
    <source>
        <strain evidence="2">JCM 17926</strain>
    </source>
</reference>
<dbReference type="RefSeq" id="WP_345156435.1">
    <property type="nucleotide sequence ID" value="NZ_BAABHC010000002.1"/>
</dbReference>
<proteinExistence type="predicted"/>
<organism evidence="1 2">
    <name type="scientific">Pontibacter saemangeumensis</name>
    <dbReference type="NCBI Taxonomy" id="1084525"/>
    <lineage>
        <taxon>Bacteria</taxon>
        <taxon>Pseudomonadati</taxon>
        <taxon>Bacteroidota</taxon>
        <taxon>Cytophagia</taxon>
        <taxon>Cytophagales</taxon>
        <taxon>Hymenobacteraceae</taxon>
        <taxon>Pontibacter</taxon>
    </lineage>
</organism>